<gene>
    <name evidence="7" type="ORF">NONO_c46310</name>
</gene>
<evidence type="ECO:0000313" key="8">
    <source>
        <dbReference type="Proteomes" id="UP000019150"/>
    </source>
</evidence>
<dbReference type="InterPro" id="IPR029154">
    <property type="entry name" value="HIBADH-like_NADP-bd"/>
</dbReference>
<comment type="similarity">
    <text evidence="1">Belongs to the HIBADH-related family.</text>
</comment>
<dbReference type="PANTHER" id="PTHR43580:SF2">
    <property type="entry name" value="CYTOKINE-LIKE NUCLEAR FACTOR N-PAC"/>
    <property type="match status" value="1"/>
</dbReference>
<dbReference type="Gene3D" id="1.10.1040.10">
    <property type="entry name" value="N-(1-d-carboxylethyl)-l-norvaline Dehydrogenase, domain 2"/>
    <property type="match status" value="1"/>
</dbReference>
<dbReference type="PIRSF" id="PIRSF000103">
    <property type="entry name" value="HIBADH"/>
    <property type="match status" value="1"/>
</dbReference>
<feature type="domain" description="3-hydroxyisobutyrate dehydrogenase-like NAD-binding" evidence="6">
    <location>
        <begin position="163"/>
        <end position="278"/>
    </location>
</feature>
<dbReference type="InterPro" id="IPR013328">
    <property type="entry name" value="6PGD_dom2"/>
</dbReference>
<dbReference type="Gene3D" id="3.40.50.720">
    <property type="entry name" value="NAD(P)-binding Rossmann-like Domain"/>
    <property type="match status" value="1"/>
</dbReference>
<organism evidence="7 8">
    <name type="scientific">Nocardia nova SH22a</name>
    <dbReference type="NCBI Taxonomy" id="1415166"/>
    <lineage>
        <taxon>Bacteria</taxon>
        <taxon>Bacillati</taxon>
        <taxon>Actinomycetota</taxon>
        <taxon>Actinomycetes</taxon>
        <taxon>Mycobacteriales</taxon>
        <taxon>Nocardiaceae</taxon>
        <taxon>Nocardia</taxon>
    </lineage>
</organism>
<dbReference type="EMBL" id="CP006850">
    <property type="protein sequence ID" value="AHH19415.1"/>
    <property type="molecule type" value="Genomic_DNA"/>
</dbReference>
<evidence type="ECO:0000256" key="4">
    <source>
        <dbReference type="PIRSR" id="PIRSR000103-1"/>
    </source>
</evidence>
<dbReference type="PANTHER" id="PTHR43580">
    <property type="entry name" value="OXIDOREDUCTASE GLYR1-RELATED"/>
    <property type="match status" value="1"/>
</dbReference>
<evidence type="ECO:0000256" key="2">
    <source>
        <dbReference type="ARBA" id="ARBA00023002"/>
    </source>
</evidence>
<accession>W5TJC2</accession>
<dbReference type="Pfam" id="PF14833">
    <property type="entry name" value="NAD_binding_11"/>
    <property type="match status" value="1"/>
</dbReference>
<dbReference type="Pfam" id="PF03446">
    <property type="entry name" value="NAD_binding_2"/>
    <property type="match status" value="1"/>
</dbReference>
<sequence>MHIAVLGMGQMGRALARRLLRGGHRVTVWNRTKGRVGQLESAGAVEAATVAEAVSGADAVITMLADDVAVTSVAFGELQSALAADTPYLDCSTVSPALGAALADAFGARFLSVPIVGAPAAVEAGKAVLLAGGEAALIDRLAPLLGDLSDRIRRYDSAAHALTAKVTTNFLLLSGVAALAEAFAVGRSGGLGDEQLRELLAEAPVVAPALANRFDAVLTASPQGWWTTVLGAKDAGLALDIAAAAEVELPVAETVRGRYERAAHRNPDADISAVAALYRGRTGPSS</sequence>
<dbReference type="SUPFAM" id="SSF48179">
    <property type="entry name" value="6-phosphogluconate dehydrogenase C-terminal domain-like"/>
    <property type="match status" value="1"/>
</dbReference>
<dbReference type="InterPro" id="IPR006115">
    <property type="entry name" value="6PGDH_NADP-bd"/>
</dbReference>
<dbReference type="STRING" id="1415166.NONO_c46310"/>
<evidence type="ECO:0000256" key="3">
    <source>
        <dbReference type="ARBA" id="ARBA00023027"/>
    </source>
</evidence>
<evidence type="ECO:0000313" key="7">
    <source>
        <dbReference type="EMBL" id="AHH19415.1"/>
    </source>
</evidence>
<dbReference type="InterPro" id="IPR036291">
    <property type="entry name" value="NAD(P)-bd_dom_sf"/>
</dbReference>
<dbReference type="GO" id="GO:0016491">
    <property type="term" value="F:oxidoreductase activity"/>
    <property type="evidence" value="ECO:0007669"/>
    <property type="project" value="UniProtKB-KW"/>
</dbReference>
<dbReference type="KEGG" id="nno:NONO_c46310"/>
<evidence type="ECO:0000259" key="6">
    <source>
        <dbReference type="Pfam" id="PF14833"/>
    </source>
</evidence>
<feature type="domain" description="6-phosphogluconate dehydrogenase NADP-binding" evidence="5">
    <location>
        <begin position="3"/>
        <end position="152"/>
    </location>
</feature>
<reference evidence="7 8" key="1">
    <citation type="journal article" date="2014" name="Appl. Environ. Microbiol.">
        <title>Insights into the Microbial Degradation of Rubber and Gutta-Percha by Analysis of the Complete Genome of Nocardia nova SH22a.</title>
        <authorList>
            <person name="Luo Q."/>
            <person name="Hiessl S."/>
            <person name="Poehlein A."/>
            <person name="Daniel R."/>
            <person name="Steinbuchel A."/>
        </authorList>
    </citation>
    <scope>NUCLEOTIDE SEQUENCE [LARGE SCALE GENOMIC DNA]</scope>
    <source>
        <strain evidence="7">SH22a</strain>
    </source>
</reference>
<keyword evidence="8" id="KW-1185">Reference proteome</keyword>
<dbReference type="AlphaFoldDB" id="W5TJC2"/>
<dbReference type="HOGENOM" id="CLU_035117_0_3_11"/>
<dbReference type="OrthoDB" id="3185659at2"/>
<dbReference type="eggNOG" id="COG2084">
    <property type="taxonomic scope" value="Bacteria"/>
</dbReference>
<proteinExistence type="inferred from homology"/>
<keyword evidence="2" id="KW-0560">Oxidoreductase</keyword>
<dbReference type="InterPro" id="IPR008927">
    <property type="entry name" value="6-PGluconate_DH-like_C_sf"/>
</dbReference>
<dbReference type="InterPro" id="IPR051265">
    <property type="entry name" value="HIBADH-related_NP60_sf"/>
</dbReference>
<protein>
    <submittedName>
        <fullName evidence="7">6-phosphogluconate dehydrogenase NAD binding domain-containing protein</fullName>
    </submittedName>
</protein>
<dbReference type="PATRIC" id="fig|1415166.3.peg.4761"/>
<dbReference type="InterPro" id="IPR015815">
    <property type="entry name" value="HIBADH-related"/>
</dbReference>
<dbReference type="Proteomes" id="UP000019150">
    <property type="component" value="Chromosome"/>
</dbReference>
<evidence type="ECO:0000259" key="5">
    <source>
        <dbReference type="Pfam" id="PF03446"/>
    </source>
</evidence>
<dbReference type="GO" id="GO:0050661">
    <property type="term" value="F:NADP binding"/>
    <property type="evidence" value="ECO:0007669"/>
    <property type="project" value="InterPro"/>
</dbReference>
<keyword evidence="3" id="KW-0520">NAD</keyword>
<dbReference type="SUPFAM" id="SSF51735">
    <property type="entry name" value="NAD(P)-binding Rossmann-fold domains"/>
    <property type="match status" value="1"/>
</dbReference>
<name>W5TJC2_9NOCA</name>
<evidence type="ECO:0000256" key="1">
    <source>
        <dbReference type="ARBA" id="ARBA00009080"/>
    </source>
</evidence>
<feature type="active site" evidence="4">
    <location>
        <position position="165"/>
    </location>
</feature>
<dbReference type="GO" id="GO:0051287">
    <property type="term" value="F:NAD binding"/>
    <property type="evidence" value="ECO:0007669"/>
    <property type="project" value="InterPro"/>
</dbReference>